<dbReference type="PANTHER" id="PTHR21860">
    <property type="entry name" value="TRANSCRIPTION INITIATION FACTOR IIIC TFIIIC , POLYPEPTIDE 6-RELATED"/>
    <property type="match status" value="1"/>
</dbReference>
<dbReference type="PANTHER" id="PTHR21860:SF2">
    <property type="entry name" value="GENERAL TRANSCRIPTION FACTOR 3C POLYPEPTIDE 6"/>
    <property type="match status" value="1"/>
</dbReference>
<proteinExistence type="predicted"/>
<dbReference type="EMBL" id="JBANRG010000015">
    <property type="protein sequence ID" value="KAK7460681.1"/>
    <property type="molecule type" value="Genomic_DNA"/>
</dbReference>
<dbReference type="Gene3D" id="2.60.40.4370">
    <property type="match status" value="1"/>
</dbReference>
<evidence type="ECO:0000256" key="1">
    <source>
        <dbReference type="SAM" id="MobiDB-lite"/>
    </source>
</evidence>
<accession>A0ABR1JKL1</accession>
<feature type="domain" description="Transcription factor TFIIIC triple barrel" evidence="2">
    <location>
        <begin position="217"/>
        <end position="306"/>
    </location>
</feature>
<name>A0ABR1JKL1_9AGAR</name>
<feature type="region of interest" description="Disordered" evidence="1">
    <location>
        <begin position="1"/>
        <end position="87"/>
    </location>
</feature>
<gene>
    <name evidence="3" type="ORF">VKT23_009396</name>
</gene>
<feature type="compositionally biased region" description="Polar residues" evidence="1">
    <location>
        <begin position="12"/>
        <end position="38"/>
    </location>
</feature>
<feature type="region of interest" description="Disordered" evidence="1">
    <location>
        <begin position="306"/>
        <end position="392"/>
    </location>
</feature>
<dbReference type="Pfam" id="PF10419">
    <property type="entry name" value="TFIIIC_sub6"/>
    <property type="match status" value="1"/>
</dbReference>
<evidence type="ECO:0000313" key="3">
    <source>
        <dbReference type="EMBL" id="KAK7460681.1"/>
    </source>
</evidence>
<sequence length="392" mass="41771">MAHPEPQPVPPSTSTNTVLHGQISSESDPLHIHTSTSAFPIDPSLPNPDPSSNSIGVSGQNSFPVQPSTTRQGQVPPPLSRFNLPDLPASDVAFDQIQADEVQLGQTRAPMEVPFVTTTPVEAIDPRLLPPASAAGSASGEGSVYHSSVGRGSGSGSNSSTTSPISPTGTTLTSNAPFGGQSGGGTGKGLGKGTRETLVPGYKQVEEFGPDEEYEDEEEEVVYVTFDLGSIEPTLIPSSSEYRVIGLDTPNPFLQLSGTILKGRHESLLGTELLFTEVKDDEDRSKRHLSFVSTTEQRVHFKEVQLVPKRSVSPSPTESSTTTNAKKNAKGKGKAKEVSEGEADTGMLDRMTGKDQPAKRARRKKEQEPKRRSTRKSKGKEKDDGGSPMDID</sequence>
<reference evidence="3 4" key="1">
    <citation type="submission" date="2024-01" db="EMBL/GenBank/DDBJ databases">
        <title>A draft genome for the cacao thread blight pathogen Marasmiellus scandens.</title>
        <authorList>
            <person name="Baruah I.K."/>
            <person name="Leung J."/>
            <person name="Bukari Y."/>
            <person name="Amoako-Attah I."/>
            <person name="Meinhardt L.W."/>
            <person name="Bailey B.A."/>
            <person name="Cohen S.P."/>
        </authorList>
    </citation>
    <scope>NUCLEOTIDE SEQUENCE [LARGE SCALE GENOMIC DNA]</scope>
    <source>
        <strain evidence="3 4">GH-19</strain>
    </source>
</reference>
<evidence type="ECO:0000259" key="2">
    <source>
        <dbReference type="Pfam" id="PF10419"/>
    </source>
</evidence>
<feature type="compositionally biased region" description="Polar residues" evidence="1">
    <location>
        <begin position="56"/>
        <end position="73"/>
    </location>
</feature>
<feature type="compositionally biased region" description="Pro residues" evidence="1">
    <location>
        <begin position="1"/>
        <end position="11"/>
    </location>
</feature>
<protein>
    <recommendedName>
        <fullName evidence="2">Transcription factor TFIIIC triple barrel domain-containing protein</fullName>
    </recommendedName>
</protein>
<dbReference type="InterPro" id="IPR019481">
    <property type="entry name" value="TFIIIC_triple_barrel"/>
</dbReference>
<dbReference type="Proteomes" id="UP001498398">
    <property type="component" value="Unassembled WGS sequence"/>
</dbReference>
<feature type="compositionally biased region" description="Low complexity" evidence="1">
    <location>
        <begin position="313"/>
        <end position="326"/>
    </location>
</feature>
<dbReference type="InterPro" id="IPR042771">
    <property type="entry name" value="GTF3C6-like"/>
</dbReference>
<feature type="compositionally biased region" description="Gly residues" evidence="1">
    <location>
        <begin position="180"/>
        <end position="192"/>
    </location>
</feature>
<comment type="caution">
    <text evidence="3">The sequence shown here is derived from an EMBL/GenBank/DDBJ whole genome shotgun (WGS) entry which is preliminary data.</text>
</comment>
<keyword evidence="4" id="KW-1185">Reference proteome</keyword>
<feature type="region of interest" description="Disordered" evidence="1">
    <location>
        <begin position="120"/>
        <end position="195"/>
    </location>
</feature>
<evidence type="ECO:0000313" key="4">
    <source>
        <dbReference type="Proteomes" id="UP001498398"/>
    </source>
</evidence>
<organism evidence="3 4">
    <name type="scientific">Marasmiellus scandens</name>
    <dbReference type="NCBI Taxonomy" id="2682957"/>
    <lineage>
        <taxon>Eukaryota</taxon>
        <taxon>Fungi</taxon>
        <taxon>Dikarya</taxon>
        <taxon>Basidiomycota</taxon>
        <taxon>Agaricomycotina</taxon>
        <taxon>Agaricomycetes</taxon>
        <taxon>Agaricomycetidae</taxon>
        <taxon>Agaricales</taxon>
        <taxon>Marasmiineae</taxon>
        <taxon>Omphalotaceae</taxon>
        <taxon>Marasmiellus</taxon>
    </lineage>
</organism>
<feature type="compositionally biased region" description="Low complexity" evidence="1">
    <location>
        <begin position="132"/>
        <end position="174"/>
    </location>
</feature>